<sequence length="211" mass="24064">MEDVVYVIDDDDAYRLYVVKLLMAIGYQTFDFKNAEEFLSCPIVDHPSCLILEINTSDTNGFDVIEALKERGCTIPIIILTMTNSIPLCVQAMKAGVRDFLTKPVEPEQLINVVKDVLIEATNNFLEQQRIFELCKNYQALTRREKQTFELAINGLQNKQIASELGISEITVKVHRRRVMDKMQVRTLADLVHAAGTLQIGKSRCPPRKRY</sequence>
<evidence type="ECO:0000256" key="4">
    <source>
        <dbReference type="PROSITE-ProRule" id="PRU00169"/>
    </source>
</evidence>
<evidence type="ECO:0000256" key="2">
    <source>
        <dbReference type="ARBA" id="ARBA00023125"/>
    </source>
</evidence>
<dbReference type="Gene3D" id="3.40.50.2300">
    <property type="match status" value="1"/>
</dbReference>
<proteinExistence type="predicted"/>
<comment type="caution">
    <text evidence="4">Lacks conserved residue(s) required for the propagation of feature annotation.</text>
</comment>
<dbReference type="EMBL" id="UFYI01000007">
    <property type="protein sequence ID" value="STD20861.1"/>
    <property type="molecule type" value="Genomic_DNA"/>
</dbReference>
<keyword evidence="3" id="KW-0804">Transcription</keyword>
<gene>
    <name evidence="5" type="primary">fixJ_1</name>
    <name evidence="5" type="ORF">NCTC12123_02361</name>
</gene>
<dbReference type="InterPro" id="IPR016032">
    <property type="entry name" value="Sig_transdc_resp-reg_C-effctor"/>
</dbReference>
<dbReference type="GO" id="GO:0006355">
    <property type="term" value="P:regulation of DNA-templated transcription"/>
    <property type="evidence" value="ECO:0007669"/>
    <property type="project" value="InterPro"/>
</dbReference>
<dbReference type="PROSITE" id="PS50043">
    <property type="entry name" value="HTH_LUXR_2"/>
    <property type="match status" value="1"/>
</dbReference>
<accession>A0A376F8U2</accession>
<dbReference type="PANTHER" id="PTHR44688">
    <property type="entry name" value="DNA-BINDING TRANSCRIPTIONAL ACTIVATOR DEVR_DOSR"/>
    <property type="match status" value="1"/>
</dbReference>
<dbReference type="SMART" id="SM00448">
    <property type="entry name" value="REC"/>
    <property type="match status" value="1"/>
</dbReference>
<dbReference type="GO" id="GO:0000160">
    <property type="term" value="P:phosphorelay signal transduction system"/>
    <property type="evidence" value="ECO:0007669"/>
    <property type="project" value="InterPro"/>
</dbReference>
<dbReference type="SUPFAM" id="SSF46894">
    <property type="entry name" value="C-terminal effector domain of the bipartite response regulators"/>
    <property type="match status" value="1"/>
</dbReference>
<organism evidence="5 6">
    <name type="scientific">Enterobacter asburiae</name>
    <dbReference type="NCBI Taxonomy" id="61645"/>
    <lineage>
        <taxon>Bacteria</taxon>
        <taxon>Pseudomonadati</taxon>
        <taxon>Pseudomonadota</taxon>
        <taxon>Gammaproteobacteria</taxon>
        <taxon>Enterobacterales</taxon>
        <taxon>Enterobacteriaceae</taxon>
        <taxon>Enterobacter</taxon>
        <taxon>Enterobacter cloacae complex</taxon>
    </lineage>
</organism>
<evidence type="ECO:0000313" key="5">
    <source>
        <dbReference type="EMBL" id="STD20861.1"/>
    </source>
</evidence>
<dbReference type="Proteomes" id="UP000255163">
    <property type="component" value="Unassembled WGS sequence"/>
</dbReference>
<dbReference type="AlphaFoldDB" id="A0A376F8U2"/>
<dbReference type="PROSITE" id="PS50110">
    <property type="entry name" value="RESPONSE_REGULATORY"/>
    <property type="match status" value="1"/>
</dbReference>
<dbReference type="Pfam" id="PF00196">
    <property type="entry name" value="GerE"/>
    <property type="match status" value="1"/>
</dbReference>
<dbReference type="GO" id="GO:0003677">
    <property type="term" value="F:DNA binding"/>
    <property type="evidence" value="ECO:0007669"/>
    <property type="project" value="UniProtKB-KW"/>
</dbReference>
<dbReference type="InterPro" id="IPR011006">
    <property type="entry name" value="CheY-like_superfamily"/>
</dbReference>
<dbReference type="Gene3D" id="1.10.10.10">
    <property type="entry name" value="Winged helix-like DNA-binding domain superfamily/Winged helix DNA-binding domain"/>
    <property type="match status" value="1"/>
</dbReference>
<name>A0A376F8U2_ENTAS</name>
<dbReference type="RefSeq" id="WP_059346872.1">
    <property type="nucleotide sequence ID" value="NZ_CP011863.1"/>
</dbReference>
<reference evidence="5 6" key="1">
    <citation type="submission" date="2018-06" db="EMBL/GenBank/DDBJ databases">
        <authorList>
            <consortium name="Pathogen Informatics"/>
            <person name="Doyle S."/>
        </authorList>
    </citation>
    <scope>NUCLEOTIDE SEQUENCE [LARGE SCALE GENOMIC DNA]</scope>
    <source>
        <strain evidence="5 6">NCTC12123</strain>
    </source>
</reference>
<dbReference type="InterPro" id="IPR000792">
    <property type="entry name" value="Tscrpt_reg_LuxR_C"/>
</dbReference>
<dbReference type="Pfam" id="PF00072">
    <property type="entry name" value="Response_reg"/>
    <property type="match status" value="1"/>
</dbReference>
<dbReference type="CDD" id="cd06170">
    <property type="entry name" value="LuxR_C_like"/>
    <property type="match status" value="1"/>
</dbReference>
<dbReference type="PANTHER" id="PTHR44688:SF16">
    <property type="entry name" value="DNA-BINDING TRANSCRIPTIONAL ACTIVATOR DEVR_DOSR"/>
    <property type="match status" value="1"/>
</dbReference>
<dbReference type="InterPro" id="IPR001789">
    <property type="entry name" value="Sig_transdc_resp-reg_receiver"/>
</dbReference>
<dbReference type="SMART" id="SM00421">
    <property type="entry name" value="HTH_LUXR"/>
    <property type="match status" value="1"/>
</dbReference>
<evidence type="ECO:0000256" key="1">
    <source>
        <dbReference type="ARBA" id="ARBA00023015"/>
    </source>
</evidence>
<dbReference type="PROSITE" id="PS00622">
    <property type="entry name" value="HTH_LUXR_1"/>
    <property type="match status" value="1"/>
</dbReference>
<keyword evidence="1" id="KW-0805">Transcription regulation</keyword>
<evidence type="ECO:0000256" key="3">
    <source>
        <dbReference type="ARBA" id="ARBA00023163"/>
    </source>
</evidence>
<protein>
    <submittedName>
        <fullName evidence="5">Two component transcriptional regulator, LuxR family</fullName>
    </submittedName>
</protein>
<evidence type="ECO:0000313" key="6">
    <source>
        <dbReference type="Proteomes" id="UP000255163"/>
    </source>
</evidence>
<keyword evidence="2" id="KW-0238">DNA-binding</keyword>
<dbReference type="InterPro" id="IPR036388">
    <property type="entry name" value="WH-like_DNA-bd_sf"/>
</dbReference>
<dbReference type="PRINTS" id="PR00038">
    <property type="entry name" value="HTHLUXR"/>
</dbReference>
<dbReference type="SUPFAM" id="SSF52172">
    <property type="entry name" value="CheY-like"/>
    <property type="match status" value="1"/>
</dbReference>